<proteinExistence type="predicted"/>
<reference evidence="1" key="1">
    <citation type="submission" date="2023-07" db="EMBL/GenBank/DDBJ databases">
        <title>Black Yeasts Isolated from many extreme environments.</title>
        <authorList>
            <person name="Coleine C."/>
            <person name="Stajich J.E."/>
            <person name="Selbmann L."/>
        </authorList>
    </citation>
    <scope>NUCLEOTIDE SEQUENCE</scope>
    <source>
        <strain evidence="1">CCFEE 5485</strain>
    </source>
</reference>
<gene>
    <name evidence="1" type="ORF">LTR78_010225</name>
</gene>
<evidence type="ECO:0000313" key="1">
    <source>
        <dbReference type="EMBL" id="KAK3669914.1"/>
    </source>
</evidence>
<organism evidence="1 2">
    <name type="scientific">Recurvomyces mirabilis</name>
    <dbReference type="NCBI Taxonomy" id="574656"/>
    <lineage>
        <taxon>Eukaryota</taxon>
        <taxon>Fungi</taxon>
        <taxon>Dikarya</taxon>
        <taxon>Ascomycota</taxon>
        <taxon>Pezizomycotina</taxon>
        <taxon>Dothideomycetes</taxon>
        <taxon>Dothideomycetidae</taxon>
        <taxon>Mycosphaerellales</taxon>
        <taxon>Teratosphaeriaceae</taxon>
        <taxon>Recurvomyces</taxon>
    </lineage>
</organism>
<sequence length="134" mass="14924">MVAYGLSMSSKIEAAKGVRRPYGATITEAEGQQPRRAQIVMSSLPVEKLPVSSTDPGCKHVVTVEYKLTGNDMKLKNRQMWKIGKKYWQADFFFVVMLGPADLRFQIEGKQGILSSRHDSLKVEFADAVTSSAR</sequence>
<dbReference type="AlphaFoldDB" id="A0AAE0TMP0"/>
<accession>A0AAE0TMP0</accession>
<keyword evidence="2" id="KW-1185">Reference proteome</keyword>
<comment type="caution">
    <text evidence="1">The sequence shown here is derived from an EMBL/GenBank/DDBJ whole genome shotgun (WGS) entry which is preliminary data.</text>
</comment>
<dbReference type="Proteomes" id="UP001274830">
    <property type="component" value="Unassembled WGS sequence"/>
</dbReference>
<dbReference type="EMBL" id="JAUTXT010000068">
    <property type="protein sequence ID" value="KAK3669914.1"/>
    <property type="molecule type" value="Genomic_DNA"/>
</dbReference>
<name>A0AAE0TMP0_9PEZI</name>
<protein>
    <submittedName>
        <fullName evidence="1">Uncharacterized protein</fullName>
    </submittedName>
</protein>
<evidence type="ECO:0000313" key="2">
    <source>
        <dbReference type="Proteomes" id="UP001274830"/>
    </source>
</evidence>